<dbReference type="GO" id="GO:0016301">
    <property type="term" value="F:kinase activity"/>
    <property type="evidence" value="ECO:0007669"/>
    <property type="project" value="UniProtKB-KW"/>
</dbReference>
<dbReference type="CDD" id="cd00006">
    <property type="entry name" value="PTS_IIA_man"/>
    <property type="match status" value="1"/>
</dbReference>
<keyword evidence="5" id="KW-0808">Transferase</keyword>
<comment type="subcellular location">
    <subcellularLocation>
        <location evidence="1">Cytoplasm</location>
    </subcellularLocation>
</comment>
<dbReference type="PANTHER" id="PTHR33799:SF1">
    <property type="entry name" value="PTS SYSTEM MANNOSE-SPECIFIC EIIAB COMPONENT-RELATED"/>
    <property type="match status" value="1"/>
</dbReference>
<evidence type="ECO:0000256" key="3">
    <source>
        <dbReference type="ARBA" id="ARBA00022490"/>
    </source>
</evidence>
<evidence type="ECO:0000256" key="7">
    <source>
        <dbReference type="ARBA" id="ARBA00022777"/>
    </source>
</evidence>
<evidence type="ECO:0000256" key="5">
    <source>
        <dbReference type="ARBA" id="ARBA00022679"/>
    </source>
</evidence>
<dbReference type="InterPro" id="IPR051471">
    <property type="entry name" value="Bacterial_PTS_sugar_comp"/>
</dbReference>
<dbReference type="GO" id="GO:0016020">
    <property type="term" value="C:membrane"/>
    <property type="evidence" value="ECO:0007669"/>
    <property type="project" value="InterPro"/>
</dbReference>
<dbReference type="InterPro" id="IPR004701">
    <property type="entry name" value="PTS_EIIA_man-typ"/>
</dbReference>
<dbReference type="Gene3D" id="3.40.50.510">
    <property type="entry name" value="Phosphotransferase system, mannose-type IIA component"/>
    <property type="match status" value="1"/>
</dbReference>
<keyword evidence="3" id="KW-0963">Cytoplasm</keyword>
<dbReference type="Proteomes" id="UP000559117">
    <property type="component" value="Unassembled WGS sequence"/>
</dbReference>
<evidence type="ECO:0000256" key="4">
    <source>
        <dbReference type="ARBA" id="ARBA00022597"/>
    </source>
</evidence>
<dbReference type="PANTHER" id="PTHR33799">
    <property type="entry name" value="PTS PERMEASE-RELATED-RELATED"/>
    <property type="match status" value="1"/>
</dbReference>
<keyword evidence="2" id="KW-0813">Transport</keyword>
<organism evidence="9 10">
    <name type="scientific">Pectinatus brassicae</name>
    <dbReference type="NCBI Taxonomy" id="862415"/>
    <lineage>
        <taxon>Bacteria</taxon>
        <taxon>Bacillati</taxon>
        <taxon>Bacillota</taxon>
        <taxon>Negativicutes</taxon>
        <taxon>Selenomonadales</taxon>
        <taxon>Selenomonadaceae</taxon>
        <taxon>Pectinatus</taxon>
    </lineage>
</organism>
<evidence type="ECO:0000313" key="10">
    <source>
        <dbReference type="Proteomes" id="UP000559117"/>
    </source>
</evidence>
<keyword evidence="10" id="KW-1185">Reference proteome</keyword>
<accession>A0A840UM87</accession>
<evidence type="ECO:0000313" key="9">
    <source>
        <dbReference type="EMBL" id="MBB5335798.1"/>
    </source>
</evidence>
<dbReference type="AlphaFoldDB" id="A0A840UM87"/>
<dbReference type="PROSITE" id="PS51096">
    <property type="entry name" value="PTS_EIIA_TYPE_4"/>
    <property type="match status" value="1"/>
</dbReference>
<evidence type="ECO:0000259" key="8">
    <source>
        <dbReference type="PROSITE" id="PS51096"/>
    </source>
</evidence>
<comment type="caution">
    <text evidence="9">The sequence shown here is derived from an EMBL/GenBank/DDBJ whole genome shotgun (WGS) entry which is preliminary data.</text>
</comment>
<name>A0A840UM87_9FIRM</name>
<proteinExistence type="predicted"/>
<protein>
    <submittedName>
        <fullName evidence="9">PTS system mannose-specific IIA component</fullName>
    </submittedName>
</protein>
<keyword evidence="6" id="KW-0598">Phosphotransferase system</keyword>
<evidence type="ECO:0000256" key="2">
    <source>
        <dbReference type="ARBA" id="ARBA00022448"/>
    </source>
</evidence>
<evidence type="ECO:0000256" key="1">
    <source>
        <dbReference type="ARBA" id="ARBA00004496"/>
    </source>
</evidence>
<keyword evidence="7" id="KW-0418">Kinase</keyword>
<feature type="domain" description="PTS EIIA type-4" evidence="8">
    <location>
        <begin position="7"/>
        <end position="131"/>
    </location>
</feature>
<sequence>MKGDEKMIGILLLTHEDFGKAMLKSAELVLGSIENVKTLGLHRGDDIELFCDRVKKEIEALNQDDGVLVFADLFGASPYNAAAVASSKITVPYKCITGLSFPMLLEAITTRNGSDLDTLTKSCMIAGMMGIKELFEELSKVKK</sequence>
<dbReference type="GO" id="GO:0005737">
    <property type="term" value="C:cytoplasm"/>
    <property type="evidence" value="ECO:0007669"/>
    <property type="project" value="UniProtKB-SubCell"/>
</dbReference>
<keyword evidence="4" id="KW-0762">Sugar transport</keyword>
<dbReference type="EMBL" id="JACHFH010000008">
    <property type="protein sequence ID" value="MBB5335798.1"/>
    <property type="molecule type" value="Genomic_DNA"/>
</dbReference>
<dbReference type="InterPro" id="IPR036662">
    <property type="entry name" value="PTS_EIIA_man-typ_sf"/>
</dbReference>
<reference evidence="9 10" key="1">
    <citation type="submission" date="2020-08" db="EMBL/GenBank/DDBJ databases">
        <title>Genomic Encyclopedia of Type Strains, Phase IV (KMG-IV): sequencing the most valuable type-strain genomes for metagenomic binning, comparative biology and taxonomic classification.</title>
        <authorList>
            <person name="Goeker M."/>
        </authorList>
    </citation>
    <scope>NUCLEOTIDE SEQUENCE [LARGE SCALE GENOMIC DNA]</scope>
    <source>
        <strain evidence="9 10">DSM 24661</strain>
    </source>
</reference>
<dbReference type="SUPFAM" id="SSF53062">
    <property type="entry name" value="PTS system fructose IIA component-like"/>
    <property type="match status" value="1"/>
</dbReference>
<dbReference type="GO" id="GO:0009401">
    <property type="term" value="P:phosphoenolpyruvate-dependent sugar phosphotransferase system"/>
    <property type="evidence" value="ECO:0007669"/>
    <property type="project" value="UniProtKB-KW"/>
</dbReference>
<dbReference type="Pfam" id="PF03610">
    <property type="entry name" value="EIIA-man"/>
    <property type="match status" value="1"/>
</dbReference>
<dbReference type="RefSeq" id="WP_231038139.1">
    <property type="nucleotide sequence ID" value="NZ_JACHFH010000008.1"/>
</dbReference>
<dbReference type="InterPro" id="IPR033887">
    <property type="entry name" value="PTS_IIA_man"/>
</dbReference>
<gene>
    <name evidence="9" type="ORF">HNR32_000932</name>
</gene>
<evidence type="ECO:0000256" key="6">
    <source>
        <dbReference type="ARBA" id="ARBA00022683"/>
    </source>
</evidence>